<keyword evidence="2" id="KW-1185">Reference proteome</keyword>
<dbReference type="PROSITE" id="PS51257">
    <property type="entry name" value="PROKAR_LIPOPROTEIN"/>
    <property type="match status" value="1"/>
</dbReference>
<accession>A0A1M6IK14</accession>
<organism evidence="1 2">
    <name type="scientific">Aequorivita viscosa</name>
    <dbReference type="NCBI Taxonomy" id="797419"/>
    <lineage>
        <taxon>Bacteria</taxon>
        <taxon>Pseudomonadati</taxon>
        <taxon>Bacteroidota</taxon>
        <taxon>Flavobacteriia</taxon>
        <taxon>Flavobacteriales</taxon>
        <taxon>Flavobacteriaceae</taxon>
        <taxon>Aequorivita</taxon>
    </lineage>
</organism>
<proteinExistence type="predicted"/>
<dbReference type="AlphaFoldDB" id="A0A1M6IK14"/>
<protein>
    <recommendedName>
        <fullName evidence="3">GldM N-terminal domain-containing protein</fullName>
    </recommendedName>
</protein>
<evidence type="ECO:0000313" key="2">
    <source>
        <dbReference type="Proteomes" id="UP000184172"/>
    </source>
</evidence>
<gene>
    <name evidence="1" type="ORF">SAMN04487908_11471</name>
</gene>
<evidence type="ECO:0000313" key="1">
    <source>
        <dbReference type="EMBL" id="SHJ34780.1"/>
    </source>
</evidence>
<evidence type="ECO:0008006" key="3">
    <source>
        <dbReference type="Google" id="ProtNLM"/>
    </source>
</evidence>
<reference evidence="2" key="1">
    <citation type="submission" date="2016-11" db="EMBL/GenBank/DDBJ databases">
        <authorList>
            <person name="Varghese N."/>
            <person name="Submissions S."/>
        </authorList>
    </citation>
    <scope>NUCLEOTIDE SEQUENCE [LARGE SCALE GENOMIC DNA]</scope>
    <source>
        <strain evidence="2">DSM 26349</strain>
    </source>
</reference>
<dbReference type="Proteomes" id="UP000184172">
    <property type="component" value="Unassembled WGS sequence"/>
</dbReference>
<dbReference type="RefSeq" id="WP_073218678.1">
    <property type="nucleotide sequence ID" value="NZ_FNNS01000007.1"/>
</dbReference>
<dbReference type="OrthoDB" id="1350511at2"/>
<name>A0A1M6IK14_9FLAO</name>
<dbReference type="EMBL" id="FQYV01000014">
    <property type="protein sequence ID" value="SHJ34780.1"/>
    <property type="molecule type" value="Genomic_DNA"/>
</dbReference>
<sequence>MKKTLLFTILILLLISCKKNNDRLLHLDISFNIINRNINNDINELRLQNNKLVSDVNSDTVKDLNDSTIKYIRYLDSIQSLCLGNQTPFFFKGERSEETRLSQDFIKKTNVFLSKLEYNIKSPFLKKRAYFLLNVNDIKLDEQSFIMYVECFFRNVSCDAFDFFINDRKRNLLAIQNDILYAALLEQCNTLEPYF</sequence>
<dbReference type="STRING" id="797419.SAMN05216556_10773"/>